<dbReference type="GO" id="GO:0015074">
    <property type="term" value="P:DNA integration"/>
    <property type="evidence" value="ECO:0007669"/>
    <property type="project" value="InterPro"/>
</dbReference>
<keyword evidence="5" id="KW-1185">Reference proteome</keyword>
<dbReference type="GO" id="GO:0006310">
    <property type="term" value="P:DNA recombination"/>
    <property type="evidence" value="ECO:0007669"/>
    <property type="project" value="UniProtKB-KW"/>
</dbReference>
<dbReference type="CDD" id="cd00397">
    <property type="entry name" value="DNA_BRE_C"/>
    <property type="match status" value="1"/>
</dbReference>
<accession>A0A1H6JKQ3</accession>
<feature type="domain" description="Tyr recombinase" evidence="3">
    <location>
        <begin position="11"/>
        <end position="195"/>
    </location>
</feature>
<organism evidence="4 5">
    <name type="scientific">Halopenitus malekzadehii</name>
    <dbReference type="NCBI Taxonomy" id="1267564"/>
    <lineage>
        <taxon>Archaea</taxon>
        <taxon>Methanobacteriati</taxon>
        <taxon>Methanobacteriota</taxon>
        <taxon>Stenosarchaea group</taxon>
        <taxon>Halobacteria</taxon>
        <taxon>Halobacteriales</taxon>
        <taxon>Haloferacaceae</taxon>
        <taxon>Halopenitus</taxon>
    </lineage>
</organism>
<dbReference type="InterPro" id="IPR002104">
    <property type="entry name" value="Integrase_catalytic"/>
</dbReference>
<feature type="region of interest" description="Disordered" evidence="2">
    <location>
        <begin position="58"/>
        <end position="87"/>
    </location>
</feature>
<dbReference type="OrthoDB" id="216982at2157"/>
<proteinExistence type="predicted"/>
<feature type="compositionally biased region" description="Basic and acidic residues" evidence="2">
    <location>
        <begin position="62"/>
        <end position="75"/>
    </location>
</feature>
<protein>
    <submittedName>
        <fullName evidence="4">Phage integrase family protein</fullName>
    </submittedName>
</protein>
<sequence length="201" mass="22462">MRLEATNRTDTYKVWMTDNDLDQLRRAAVSYRDDVILQLGGLVGLRAFEIPQVKPTHIQQTDADHYRLRVPEGKDTSSSGGKPRNAYLPQSVERSLRQYQNAENIAPDQSFVDLSVRGVRAAVKRTAEAAAEETGDPDFQHVSSHDLRRRFAQRLLVDEGMNPRVVMQVGGWDSFQAIEPYLNAPTPSVVDDAFEGAGLHG</sequence>
<reference evidence="4 5" key="1">
    <citation type="submission" date="2016-10" db="EMBL/GenBank/DDBJ databases">
        <authorList>
            <person name="de Groot N.N."/>
        </authorList>
    </citation>
    <scope>NUCLEOTIDE SEQUENCE [LARGE SCALE GENOMIC DNA]</scope>
    <source>
        <strain evidence="4 5">IBRC-M10418</strain>
    </source>
</reference>
<dbReference type="InterPro" id="IPR011010">
    <property type="entry name" value="DNA_brk_join_enz"/>
</dbReference>
<dbReference type="InterPro" id="IPR013762">
    <property type="entry name" value="Integrase-like_cat_sf"/>
</dbReference>
<gene>
    <name evidence="4" type="ORF">SAMN05192561_11532</name>
</gene>
<dbReference type="AlphaFoldDB" id="A0A1H6JKQ3"/>
<evidence type="ECO:0000256" key="2">
    <source>
        <dbReference type="SAM" id="MobiDB-lite"/>
    </source>
</evidence>
<dbReference type="SUPFAM" id="SSF56349">
    <property type="entry name" value="DNA breaking-rejoining enzymes"/>
    <property type="match status" value="1"/>
</dbReference>
<dbReference type="Gene3D" id="1.10.443.10">
    <property type="entry name" value="Intergrase catalytic core"/>
    <property type="match status" value="1"/>
</dbReference>
<evidence type="ECO:0000256" key="1">
    <source>
        <dbReference type="ARBA" id="ARBA00023172"/>
    </source>
</evidence>
<keyword evidence="1" id="KW-0233">DNA recombination</keyword>
<evidence type="ECO:0000313" key="5">
    <source>
        <dbReference type="Proteomes" id="UP000199215"/>
    </source>
</evidence>
<name>A0A1H6JKQ3_9EURY</name>
<evidence type="ECO:0000259" key="3">
    <source>
        <dbReference type="PROSITE" id="PS51898"/>
    </source>
</evidence>
<dbReference type="Pfam" id="PF00589">
    <property type="entry name" value="Phage_integrase"/>
    <property type="match status" value="1"/>
</dbReference>
<dbReference type="PROSITE" id="PS51898">
    <property type="entry name" value="TYR_RECOMBINASE"/>
    <property type="match status" value="1"/>
</dbReference>
<dbReference type="GO" id="GO:0003677">
    <property type="term" value="F:DNA binding"/>
    <property type="evidence" value="ECO:0007669"/>
    <property type="project" value="InterPro"/>
</dbReference>
<dbReference type="EMBL" id="FNWU01000015">
    <property type="protein sequence ID" value="SEH62934.1"/>
    <property type="molecule type" value="Genomic_DNA"/>
</dbReference>
<dbReference type="RefSeq" id="WP_092817743.1">
    <property type="nucleotide sequence ID" value="NZ_FNWU01000015.1"/>
</dbReference>
<evidence type="ECO:0000313" key="4">
    <source>
        <dbReference type="EMBL" id="SEH62934.1"/>
    </source>
</evidence>
<dbReference type="Proteomes" id="UP000199215">
    <property type="component" value="Unassembled WGS sequence"/>
</dbReference>